<keyword evidence="3" id="KW-0326">Glycosidase</keyword>
<dbReference type="InterPro" id="IPR050546">
    <property type="entry name" value="Glycosyl_Hydrlase_16"/>
</dbReference>
<keyword evidence="2" id="KW-0378">Hydrolase</keyword>
<protein>
    <recommendedName>
        <fullName evidence="6">GH16 domain-containing protein</fullName>
    </recommendedName>
</protein>
<evidence type="ECO:0000256" key="3">
    <source>
        <dbReference type="ARBA" id="ARBA00023295"/>
    </source>
</evidence>
<organism evidence="7 8">
    <name type="scientific">Wickerhamomyces pijperi</name>
    <name type="common">Yeast</name>
    <name type="synonym">Pichia pijperi</name>
    <dbReference type="NCBI Taxonomy" id="599730"/>
    <lineage>
        <taxon>Eukaryota</taxon>
        <taxon>Fungi</taxon>
        <taxon>Dikarya</taxon>
        <taxon>Ascomycota</taxon>
        <taxon>Saccharomycotina</taxon>
        <taxon>Saccharomycetes</taxon>
        <taxon>Phaffomycetales</taxon>
        <taxon>Wickerhamomycetaceae</taxon>
        <taxon>Wickerhamomyces</taxon>
    </lineage>
</organism>
<evidence type="ECO:0000256" key="5">
    <source>
        <dbReference type="SAM" id="SignalP"/>
    </source>
</evidence>
<dbReference type="EMBL" id="JAEUBG010005169">
    <property type="protein sequence ID" value="KAH3677287.1"/>
    <property type="molecule type" value="Genomic_DNA"/>
</dbReference>
<dbReference type="InterPro" id="IPR013320">
    <property type="entry name" value="ConA-like_dom_sf"/>
</dbReference>
<evidence type="ECO:0000256" key="2">
    <source>
        <dbReference type="ARBA" id="ARBA00022801"/>
    </source>
</evidence>
<dbReference type="PROSITE" id="PS51762">
    <property type="entry name" value="GH16_2"/>
    <property type="match status" value="1"/>
</dbReference>
<dbReference type="GO" id="GO:0031505">
    <property type="term" value="P:fungal-type cell wall organization"/>
    <property type="evidence" value="ECO:0007669"/>
    <property type="project" value="UniProtKB-ARBA"/>
</dbReference>
<dbReference type="GO" id="GO:0009277">
    <property type="term" value="C:fungal-type cell wall"/>
    <property type="evidence" value="ECO:0007669"/>
    <property type="project" value="TreeGrafter"/>
</dbReference>
<feature type="chain" id="PRO_5040429928" description="GH16 domain-containing protein" evidence="5">
    <location>
        <begin position="19"/>
        <end position="445"/>
    </location>
</feature>
<dbReference type="PANTHER" id="PTHR10963:SF22">
    <property type="entry name" value="GLYCOSIDASE CRH2-RELATED"/>
    <property type="match status" value="1"/>
</dbReference>
<evidence type="ECO:0000256" key="1">
    <source>
        <dbReference type="ARBA" id="ARBA00022729"/>
    </source>
</evidence>
<name>A0A9P8PSE9_WICPI</name>
<feature type="region of interest" description="Disordered" evidence="4">
    <location>
        <begin position="326"/>
        <end position="397"/>
    </location>
</feature>
<keyword evidence="1 5" id="KW-0732">Signal</keyword>
<evidence type="ECO:0000313" key="7">
    <source>
        <dbReference type="EMBL" id="KAH3677287.1"/>
    </source>
</evidence>
<dbReference type="OrthoDB" id="4781at2759"/>
<dbReference type="PANTHER" id="PTHR10963">
    <property type="entry name" value="GLYCOSYL HYDROLASE-RELATED"/>
    <property type="match status" value="1"/>
</dbReference>
<reference evidence="7" key="2">
    <citation type="submission" date="2021-01" db="EMBL/GenBank/DDBJ databases">
        <authorList>
            <person name="Schikora-Tamarit M.A."/>
        </authorList>
    </citation>
    <scope>NUCLEOTIDE SEQUENCE</scope>
    <source>
        <strain evidence="7">CBS2887</strain>
    </source>
</reference>
<dbReference type="Pfam" id="PF00722">
    <property type="entry name" value="Glyco_hydro_16"/>
    <property type="match status" value="1"/>
</dbReference>
<dbReference type="Proteomes" id="UP000774326">
    <property type="component" value="Unassembled WGS sequence"/>
</dbReference>
<reference evidence="7" key="1">
    <citation type="journal article" date="2021" name="Open Biol.">
        <title>Shared evolutionary footprints suggest mitochondrial oxidative damage underlies multiple complex I losses in fungi.</title>
        <authorList>
            <person name="Schikora-Tamarit M.A."/>
            <person name="Marcet-Houben M."/>
            <person name="Nosek J."/>
            <person name="Gabaldon T."/>
        </authorList>
    </citation>
    <scope>NUCLEOTIDE SEQUENCE</scope>
    <source>
        <strain evidence="7">CBS2887</strain>
    </source>
</reference>
<feature type="domain" description="GH16" evidence="6">
    <location>
        <begin position="59"/>
        <end position="286"/>
    </location>
</feature>
<sequence>MLLQKALLLLPTLSLIAADTISCGADSHCPESAPCCNQYGTCGIGSYCLGGCNPDFSFKEEACMPMPMCKNSTTYFNDSSAFVDQSSYLGDPDDGDWYYTGYVADFDGSSILAMPNQTTGTVLSSTRFIWYGKVAATFKAARSSGVVSAFIFFSNIQDEIDWEFVGSQLETAETNFYYEAVLNYSNVVDVTTTDIHENYHTYEVDWTEETLTWYLDGVSVRTLNKADTWNETTNTYHYPQTPSRIQFSLWPVGSSAGIGTQEWAGTIDWDAEDIKEYGYFYVLLKNASVTCYDPPSYAKKYGSTAYEFDGSGDYQSENVIITDNSTILNDDDSTGLNNTQQSSSSSSSASDSSTISSNSSSSTMLSNSSHTTTKTSTTSKKTTSKTSTSSSTSTSTTSAQTGFFQFAQSTTDSLVGSSKNIAAAVVESGSLLSLVLALVAAFGAF</sequence>
<feature type="compositionally biased region" description="Low complexity" evidence="4">
    <location>
        <begin position="334"/>
        <end position="397"/>
    </location>
</feature>
<dbReference type="Gene3D" id="2.60.120.200">
    <property type="match status" value="1"/>
</dbReference>
<evidence type="ECO:0000259" key="6">
    <source>
        <dbReference type="PROSITE" id="PS51762"/>
    </source>
</evidence>
<dbReference type="AlphaFoldDB" id="A0A9P8PSE9"/>
<dbReference type="GO" id="GO:0005975">
    <property type="term" value="P:carbohydrate metabolic process"/>
    <property type="evidence" value="ECO:0007669"/>
    <property type="project" value="InterPro"/>
</dbReference>
<proteinExistence type="predicted"/>
<feature type="signal peptide" evidence="5">
    <location>
        <begin position="1"/>
        <end position="18"/>
    </location>
</feature>
<gene>
    <name evidence="7" type="ORF">WICPIJ_009002</name>
</gene>
<dbReference type="InterPro" id="IPR000757">
    <property type="entry name" value="Beta-glucanase-like"/>
</dbReference>
<keyword evidence="8" id="KW-1185">Reference proteome</keyword>
<comment type="caution">
    <text evidence="7">The sequence shown here is derived from an EMBL/GenBank/DDBJ whole genome shotgun (WGS) entry which is preliminary data.</text>
</comment>
<evidence type="ECO:0000256" key="4">
    <source>
        <dbReference type="SAM" id="MobiDB-lite"/>
    </source>
</evidence>
<evidence type="ECO:0000313" key="8">
    <source>
        <dbReference type="Proteomes" id="UP000774326"/>
    </source>
</evidence>
<accession>A0A9P8PSE9</accession>
<dbReference type="GO" id="GO:0004553">
    <property type="term" value="F:hydrolase activity, hydrolyzing O-glycosyl compounds"/>
    <property type="evidence" value="ECO:0007669"/>
    <property type="project" value="InterPro"/>
</dbReference>
<dbReference type="SUPFAM" id="SSF49899">
    <property type="entry name" value="Concanavalin A-like lectins/glucanases"/>
    <property type="match status" value="1"/>
</dbReference>
<dbReference type="GO" id="GO:0016757">
    <property type="term" value="F:glycosyltransferase activity"/>
    <property type="evidence" value="ECO:0007669"/>
    <property type="project" value="TreeGrafter"/>
</dbReference>